<dbReference type="PROSITE" id="PS00687">
    <property type="entry name" value="ALDEHYDE_DEHYDR_GLU"/>
    <property type="match status" value="1"/>
</dbReference>
<dbReference type="InterPro" id="IPR016163">
    <property type="entry name" value="Ald_DH_C"/>
</dbReference>
<organism evidence="8 9">
    <name type="scientific">Caenispirillum bisanense</name>
    <dbReference type="NCBI Taxonomy" id="414052"/>
    <lineage>
        <taxon>Bacteria</taxon>
        <taxon>Pseudomonadati</taxon>
        <taxon>Pseudomonadota</taxon>
        <taxon>Alphaproteobacteria</taxon>
        <taxon>Rhodospirillales</taxon>
        <taxon>Novispirillaceae</taxon>
        <taxon>Caenispirillum</taxon>
    </lineage>
</organism>
<sequence length="485" mass="50415">MHGMHIIAGRRTDGSGPEFTAEDPRSGAVVWRGRAAGRAEVNAALAAARAALPAWADLGRDDRRAVVLAYKDALEARKDALAEAITADTGKPAWEAATEVASMIGKVAISIAAEDERCPERTTPMGAHRAVLRHRPHGVCAVFGPYNFPGHLANGHIVPALLAGNTVVFKPSELTPLTAEVMVEAWQAAGLLDGVLNLVQGGRETGEALAGHAQLDGLFFTGSARVGKLLARQLADRPGVMLALEMGGNNPLIAWNPSDVEGAARLIVQSAFVSAGQRCTCARRLIVPDTAAGAELVETVAALVDRLQIGPDAEPAFMGPLISNAAADQVLEAEAALARAGGRVIRGAVRPVAGRPWVTPGLVDVTDLAGRPDDEVFGPLLQVIRVPDFDAALAEANATRYGLAAGLVADDAGLWETFLCRSRAGVVNWNRPLTGASSALPFGGVGDSGNHRPSAAYAADYCAYPVASLEADGLSDIPLPQGVRP</sequence>
<evidence type="ECO:0000313" key="8">
    <source>
        <dbReference type="EMBL" id="SOD90825.1"/>
    </source>
</evidence>
<dbReference type="InterPro" id="IPR016161">
    <property type="entry name" value="Ald_DH/histidinol_DH"/>
</dbReference>
<evidence type="ECO:0000256" key="3">
    <source>
        <dbReference type="ARBA" id="ARBA00023027"/>
    </source>
</evidence>
<dbReference type="Gene3D" id="3.40.309.10">
    <property type="entry name" value="Aldehyde Dehydrogenase, Chain A, domain 2"/>
    <property type="match status" value="1"/>
</dbReference>
<dbReference type="PANTHER" id="PTHR11699">
    <property type="entry name" value="ALDEHYDE DEHYDROGENASE-RELATED"/>
    <property type="match status" value="1"/>
</dbReference>
<gene>
    <name evidence="8" type="ORF">SAMN05421508_101674</name>
</gene>
<feature type="active site" evidence="4">
    <location>
        <position position="245"/>
    </location>
</feature>
<proteinExistence type="inferred from homology"/>
<evidence type="ECO:0000256" key="4">
    <source>
        <dbReference type="PROSITE-ProRule" id="PRU10007"/>
    </source>
</evidence>
<dbReference type="InterPro" id="IPR029510">
    <property type="entry name" value="Ald_DH_CS_GLU"/>
</dbReference>
<dbReference type="SUPFAM" id="SSF53720">
    <property type="entry name" value="ALDH-like"/>
    <property type="match status" value="1"/>
</dbReference>
<dbReference type="Gene3D" id="3.40.605.10">
    <property type="entry name" value="Aldehyde Dehydrogenase, Chain A, domain 1"/>
    <property type="match status" value="1"/>
</dbReference>
<evidence type="ECO:0000256" key="5">
    <source>
        <dbReference type="RuleBase" id="RU003345"/>
    </source>
</evidence>
<dbReference type="InterPro" id="IPR016162">
    <property type="entry name" value="Ald_DH_N"/>
</dbReference>
<accession>A0A286G5Q9</accession>
<dbReference type="EMBL" id="OCNJ01000001">
    <property type="protein sequence ID" value="SOD90825.1"/>
    <property type="molecule type" value="Genomic_DNA"/>
</dbReference>
<evidence type="ECO:0000256" key="6">
    <source>
        <dbReference type="SAM" id="MobiDB-lite"/>
    </source>
</evidence>
<evidence type="ECO:0000256" key="2">
    <source>
        <dbReference type="ARBA" id="ARBA00023002"/>
    </source>
</evidence>
<evidence type="ECO:0000256" key="1">
    <source>
        <dbReference type="ARBA" id="ARBA00022503"/>
    </source>
</evidence>
<dbReference type="CDD" id="cd07095">
    <property type="entry name" value="ALDH_SGSD_AstD"/>
    <property type="match status" value="1"/>
</dbReference>
<dbReference type="Proteomes" id="UP000219621">
    <property type="component" value="Unassembled WGS sequence"/>
</dbReference>
<dbReference type="NCBIfam" id="NF006992">
    <property type="entry name" value="PRK09457.1"/>
    <property type="match status" value="1"/>
</dbReference>
<dbReference type="GO" id="GO:0043824">
    <property type="term" value="F:succinylglutamate-semialdehyde dehydrogenase activity"/>
    <property type="evidence" value="ECO:0007669"/>
    <property type="project" value="InterPro"/>
</dbReference>
<dbReference type="FunFam" id="3.40.605.10:FF:000010">
    <property type="entry name" value="N-succinylglutamate 5-semialdehyde dehydrogenase"/>
    <property type="match status" value="1"/>
</dbReference>
<dbReference type="Pfam" id="PF00171">
    <property type="entry name" value="Aldedh"/>
    <property type="match status" value="1"/>
</dbReference>
<feature type="region of interest" description="Disordered" evidence="6">
    <location>
        <begin position="1"/>
        <end position="24"/>
    </location>
</feature>
<dbReference type="NCBIfam" id="TIGR03240">
    <property type="entry name" value="arg_catab_astD"/>
    <property type="match status" value="1"/>
</dbReference>
<keyword evidence="2 5" id="KW-0560">Oxidoreductase</keyword>
<reference evidence="8 9" key="1">
    <citation type="submission" date="2017-09" db="EMBL/GenBank/DDBJ databases">
        <authorList>
            <person name="Ehlers B."/>
            <person name="Leendertz F.H."/>
        </authorList>
    </citation>
    <scope>NUCLEOTIDE SEQUENCE [LARGE SCALE GENOMIC DNA]</scope>
    <source>
        <strain evidence="8 9">USBA 140</strain>
    </source>
</reference>
<keyword evidence="1" id="KW-0056">Arginine metabolism</keyword>
<evidence type="ECO:0000313" key="9">
    <source>
        <dbReference type="Proteomes" id="UP000219621"/>
    </source>
</evidence>
<comment type="similarity">
    <text evidence="5">Belongs to the aldehyde dehydrogenase family.</text>
</comment>
<dbReference type="AlphaFoldDB" id="A0A286G5Q9"/>
<dbReference type="InterPro" id="IPR015590">
    <property type="entry name" value="Aldehyde_DH_dom"/>
</dbReference>
<dbReference type="PROSITE" id="PS00070">
    <property type="entry name" value="ALDEHYDE_DEHYDR_CYS"/>
    <property type="match status" value="1"/>
</dbReference>
<dbReference type="GO" id="GO:0006527">
    <property type="term" value="P:L-arginine catabolic process"/>
    <property type="evidence" value="ECO:0007669"/>
    <property type="project" value="InterPro"/>
</dbReference>
<dbReference type="InterPro" id="IPR016160">
    <property type="entry name" value="Ald_DH_CS_CYS"/>
</dbReference>
<keyword evidence="9" id="KW-1185">Reference proteome</keyword>
<feature type="domain" description="Aldehyde dehydrogenase" evidence="7">
    <location>
        <begin position="17"/>
        <end position="461"/>
    </location>
</feature>
<name>A0A286G5Q9_9PROT</name>
<dbReference type="InterPro" id="IPR017649">
    <property type="entry name" value="SuccinylGlu_semiald_DH_AstD"/>
</dbReference>
<keyword evidence="3" id="KW-0520">NAD</keyword>
<protein>
    <submittedName>
        <fullName evidence="8">Succinylglutamic semialdehyde dehydrogenase</fullName>
    </submittedName>
</protein>
<dbReference type="RefSeq" id="WP_217991974.1">
    <property type="nucleotide sequence ID" value="NZ_OCNJ01000001.1"/>
</dbReference>
<evidence type="ECO:0000259" key="7">
    <source>
        <dbReference type="Pfam" id="PF00171"/>
    </source>
</evidence>